<proteinExistence type="predicted"/>
<reference evidence="1" key="1">
    <citation type="journal article" date="2016" name="Sci. Rep.">
        <title>Molecular characterization of firefly nuptial gifts: a multi-omics approach sheds light on postcopulatory sexual selection.</title>
        <authorList>
            <person name="Al-Wathiqui N."/>
            <person name="Fallon T.R."/>
            <person name="South A."/>
            <person name="Weng J.K."/>
            <person name="Lewis S.M."/>
        </authorList>
    </citation>
    <scope>NUCLEOTIDE SEQUENCE</scope>
</reference>
<dbReference type="AlphaFoldDB" id="A0A1Y1MVZ8"/>
<dbReference type="EMBL" id="GEZM01019306">
    <property type="protein sequence ID" value="JAV89729.1"/>
    <property type="molecule type" value="Transcribed_RNA"/>
</dbReference>
<accession>A0A1Y1MVZ8</accession>
<protein>
    <submittedName>
        <fullName evidence="1">Uncharacterized protein</fullName>
    </submittedName>
</protein>
<name>A0A1Y1MVZ8_PHOPY</name>
<organism evidence="1">
    <name type="scientific">Photinus pyralis</name>
    <name type="common">Common eastern firefly</name>
    <name type="synonym">Lampyris pyralis</name>
    <dbReference type="NCBI Taxonomy" id="7054"/>
    <lineage>
        <taxon>Eukaryota</taxon>
        <taxon>Metazoa</taxon>
        <taxon>Ecdysozoa</taxon>
        <taxon>Arthropoda</taxon>
        <taxon>Hexapoda</taxon>
        <taxon>Insecta</taxon>
        <taxon>Pterygota</taxon>
        <taxon>Neoptera</taxon>
        <taxon>Endopterygota</taxon>
        <taxon>Coleoptera</taxon>
        <taxon>Polyphaga</taxon>
        <taxon>Elateriformia</taxon>
        <taxon>Elateroidea</taxon>
        <taxon>Lampyridae</taxon>
        <taxon>Lampyrinae</taxon>
        <taxon>Photinus</taxon>
    </lineage>
</organism>
<evidence type="ECO:0000313" key="1">
    <source>
        <dbReference type="EMBL" id="JAV89729.1"/>
    </source>
</evidence>
<sequence>MDTISCTNNYFSCSCWCCNNNKDTSDDSITQFAENVHSKAADERLIDCSSYDLYDGESNSKKYIEIGYSTHLNLAPVLRIVHSPLNAIVMVKEDWEMLLKHQTYLEMKFFRSQELENWIDWSNVKEEDIEHDKSSESLNANFTIHYNRKFVRDTTTTEKILESVTIQRDKLHYCTMSKYVVEELFNLKDIINYRLDLLESYALSCFYQDVIEQVINYRHFRKMEFGNEDEGDDDNIYRDIEDVLNYKFNVNSHNTVCKMELLYYRPTYFMYHICQ</sequence>